<dbReference type="InterPro" id="IPR051203">
    <property type="entry name" value="Polysaccharide_Synthase-Rel"/>
</dbReference>
<dbReference type="eggNOG" id="COG1086">
    <property type="taxonomic scope" value="Bacteria"/>
</dbReference>
<feature type="transmembrane region" description="Helical" evidence="2">
    <location>
        <begin position="44"/>
        <end position="68"/>
    </location>
</feature>
<evidence type="ECO:0000256" key="2">
    <source>
        <dbReference type="SAM" id="Phobius"/>
    </source>
</evidence>
<evidence type="ECO:0000256" key="1">
    <source>
        <dbReference type="ARBA" id="ARBA00007430"/>
    </source>
</evidence>
<dbReference type="PANTHER" id="PTHR43318">
    <property type="entry name" value="UDP-N-ACETYLGLUCOSAMINE 4,6-DEHYDRATASE"/>
    <property type="match status" value="1"/>
</dbReference>
<feature type="transmembrane region" description="Helical" evidence="2">
    <location>
        <begin position="12"/>
        <end position="29"/>
    </location>
</feature>
<dbReference type="Gene3D" id="3.40.50.720">
    <property type="entry name" value="NAD(P)-binding Rossmann-like Domain"/>
    <property type="match status" value="2"/>
</dbReference>
<gene>
    <name evidence="4" type="ORF">Thi970DRAFT_03932</name>
</gene>
<dbReference type="SUPFAM" id="SSF51735">
    <property type="entry name" value="NAD(P)-binding Rossmann-fold domains"/>
    <property type="match status" value="2"/>
</dbReference>
<keyword evidence="2" id="KW-0472">Membrane</keyword>
<evidence type="ECO:0000259" key="3">
    <source>
        <dbReference type="Pfam" id="PF02719"/>
    </source>
</evidence>
<dbReference type="InterPro" id="IPR003869">
    <property type="entry name" value="Polysac_CapD-like"/>
</dbReference>
<feature type="transmembrane region" description="Helical" evidence="2">
    <location>
        <begin position="110"/>
        <end position="127"/>
    </location>
</feature>
<organism evidence="4 5">
    <name type="scientific">Thiorhodovibrio frisius</name>
    <dbReference type="NCBI Taxonomy" id="631362"/>
    <lineage>
        <taxon>Bacteria</taxon>
        <taxon>Pseudomonadati</taxon>
        <taxon>Pseudomonadota</taxon>
        <taxon>Gammaproteobacteria</taxon>
        <taxon>Chromatiales</taxon>
        <taxon>Chromatiaceae</taxon>
        <taxon>Thiorhodovibrio</taxon>
    </lineage>
</organism>
<dbReference type="EMBL" id="JH603170">
    <property type="protein sequence ID" value="EIC20306.1"/>
    <property type="molecule type" value="Genomic_DNA"/>
</dbReference>
<evidence type="ECO:0000313" key="5">
    <source>
        <dbReference type="Proteomes" id="UP000002964"/>
    </source>
</evidence>
<reference evidence="5" key="1">
    <citation type="submission" date="2011-06" db="EMBL/GenBank/DDBJ databases">
        <authorList>
            <consortium name="US DOE Joint Genome Institute (JGI-PGF)"/>
            <person name="Lucas S."/>
            <person name="Han J."/>
            <person name="Lapidus A."/>
            <person name="Cheng J.-F."/>
            <person name="Goodwin L."/>
            <person name="Pitluck S."/>
            <person name="Peters L."/>
            <person name="Land M.L."/>
            <person name="Hauser L."/>
            <person name="Vogl K."/>
            <person name="Liu Z."/>
            <person name="Overmann J."/>
            <person name="Frigaard N.-U."/>
            <person name="Bryant D.A."/>
            <person name="Woyke T.J."/>
        </authorList>
    </citation>
    <scope>NUCLEOTIDE SEQUENCE [LARGE SCALE GENOMIC DNA]</scope>
    <source>
        <strain evidence="5">970</strain>
    </source>
</reference>
<dbReference type="InterPro" id="IPR036291">
    <property type="entry name" value="NAD(P)-bd_dom_sf"/>
</dbReference>
<dbReference type="STRING" id="631362.Thi970DRAFT_03932"/>
<comment type="similarity">
    <text evidence="1">Belongs to the polysaccharide synthase family.</text>
</comment>
<dbReference type="Pfam" id="PF02719">
    <property type="entry name" value="Polysacc_synt_2"/>
    <property type="match status" value="1"/>
</dbReference>
<dbReference type="PANTHER" id="PTHR43318:SF1">
    <property type="entry name" value="POLYSACCHARIDE BIOSYNTHESIS PROTEIN EPSC-RELATED"/>
    <property type="match status" value="1"/>
</dbReference>
<dbReference type="CDD" id="cd05237">
    <property type="entry name" value="UDP_invert_4-6DH_SDR_e"/>
    <property type="match status" value="1"/>
</dbReference>
<dbReference type="Pfam" id="PF13727">
    <property type="entry name" value="CoA_binding_3"/>
    <property type="match status" value="1"/>
</dbReference>
<reference evidence="4 5" key="2">
    <citation type="submission" date="2011-11" db="EMBL/GenBank/DDBJ databases">
        <authorList>
            <consortium name="US DOE Joint Genome Institute"/>
            <person name="Lucas S."/>
            <person name="Han J."/>
            <person name="Lapidus A."/>
            <person name="Cheng J.-F."/>
            <person name="Goodwin L."/>
            <person name="Pitluck S."/>
            <person name="Peters L."/>
            <person name="Ovchinnikova G."/>
            <person name="Zhang X."/>
            <person name="Detter J.C."/>
            <person name="Han C."/>
            <person name="Tapia R."/>
            <person name="Land M."/>
            <person name="Hauser L."/>
            <person name="Kyrpides N."/>
            <person name="Ivanova N."/>
            <person name="Pagani I."/>
            <person name="Vogl K."/>
            <person name="Liu Z."/>
            <person name="Overmann J."/>
            <person name="Frigaard N.-U."/>
            <person name="Bryant D."/>
            <person name="Woyke T."/>
        </authorList>
    </citation>
    <scope>NUCLEOTIDE SEQUENCE [LARGE SCALE GENOMIC DNA]</scope>
    <source>
        <strain evidence="4 5">970</strain>
    </source>
</reference>
<name>H8Z4P9_9GAMM</name>
<accession>H8Z4P9</accession>
<sequence length="628" mass="70229">MINRLRNPFVVFLYDLAMVPLAWLAAYWVRFNLEAVPVWFFDQALVALPLLMLVQGGVFWFFGLYRGVWRFASIPDLQRIGKAVLAGVILGTVILFMLNRLEAMPRSVPLLYSVFLLFLLGGSRFAYRGYKDRRLYGRDTKNVLIVGAGRAGEILVRDLLRQPELGFSPVAFVDDDHSKEGKEIHGVRVVGSVDRVPFFAKNHSVELILIALPGGSSRQVRRVVEVCERSGVPFRILPQTRDLVSGQVSIKELREVAIEDLLGRDPIRLSWGTVTEHVARKCVLVSGGGGSIGSELCRQLAGLDPSSLVIVENGEHNLYKVEQELRGSFPCLALHAHLVDVRDRVALEWVFAHHRPDLVFHAAAYKHVPMLEGQVREAIRNNVLGTVTAAQTADRYGCGAFILISTDKAVNPTNVMGASKRIAEIFCQNLNARSATRFVTVRFGNVLGSAGSVVPLFRDQIAKGGPVTVTHPEITRYFMTIPEACQLIIEAGAVGCGGEIFVLDMGDPIKIHYLAEQMIRLSGKIPGEDIEILYTGLRPGEKLFEELFHEQENLRPTAQEKLLLADPRYLDWDWLWDRVKGLKAACDAYEEDRLLWLVRELVPELNRSAQLSDNVVPLIPHPRYTETL</sequence>
<dbReference type="Proteomes" id="UP000002964">
    <property type="component" value="Unassembled WGS sequence"/>
</dbReference>
<dbReference type="AlphaFoldDB" id="H8Z4P9"/>
<keyword evidence="2" id="KW-0812">Transmembrane</keyword>
<keyword evidence="5" id="KW-1185">Reference proteome</keyword>
<proteinExistence type="inferred from homology"/>
<evidence type="ECO:0000313" key="4">
    <source>
        <dbReference type="EMBL" id="EIC20306.1"/>
    </source>
</evidence>
<feature type="domain" description="Polysaccharide biosynthesis protein CapD-like" evidence="3">
    <location>
        <begin position="283"/>
        <end position="564"/>
    </location>
</feature>
<dbReference type="HOGENOM" id="CLU_013560_5_0_6"/>
<feature type="transmembrane region" description="Helical" evidence="2">
    <location>
        <begin position="80"/>
        <end position="98"/>
    </location>
</feature>
<keyword evidence="2" id="KW-1133">Transmembrane helix</keyword>
<protein>
    <submittedName>
        <fullName evidence="4">Putative nucleoside-diphosphate sugar epimerase</fullName>
    </submittedName>
</protein>
<dbReference type="OrthoDB" id="9803111at2"/>